<dbReference type="STRING" id="89065.SAMN05216605_11281"/>
<dbReference type="PANTHER" id="PTHR35337:SF1">
    <property type="entry name" value="SLR1478 PROTEIN"/>
    <property type="match status" value="1"/>
</dbReference>
<keyword evidence="1" id="KW-0472">Membrane</keyword>
<evidence type="ECO:0000313" key="2">
    <source>
        <dbReference type="EMBL" id="SDI31635.1"/>
    </source>
</evidence>
<evidence type="ECO:0000256" key="1">
    <source>
        <dbReference type="SAM" id="Phobius"/>
    </source>
</evidence>
<keyword evidence="1" id="KW-0812">Transmembrane</keyword>
<feature type="transmembrane region" description="Helical" evidence="1">
    <location>
        <begin position="210"/>
        <end position="228"/>
    </location>
</feature>
<organism evidence="2 3">
    <name type="scientific">Pseudomonas abietaniphila</name>
    <dbReference type="NCBI Taxonomy" id="89065"/>
    <lineage>
        <taxon>Bacteria</taxon>
        <taxon>Pseudomonadati</taxon>
        <taxon>Pseudomonadota</taxon>
        <taxon>Gammaproteobacteria</taxon>
        <taxon>Pseudomonadales</taxon>
        <taxon>Pseudomonadaceae</taxon>
        <taxon>Pseudomonas</taxon>
    </lineage>
</organism>
<proteinExistence type="predicted"/>
<sequence>MASLAHWRDRHEAVLAMKQSHFEQRHQDAWQQFGERLDALERSRRRHDAGDGFTQAYRQICQHLALAQARGYSSHLVEPLQQLAMRGHQQLYRHRSQFAAQLLAFVLADFPRLVRAEWRLVTLALVLFFGSLIVMGLLVYGYPDLIYSVVSPAQVSEMESMYDPAARRIGQAAERASSTDWLMFGYYIMHNIGIAFQTFASGLLFGLGSLFFLFFNGLMIGAVAGHLTDVGFGQTFWPFVVGHGAFELTAIALAGAAGLKLGWALLAPGPMRRGEALRIAAKTSVRLIGGVMLFLLIAAFIEAYWSSMTWPQPTTKYLVGAVLWALVASYLMFAGRTPHAPD</sequence>
<feature type="transmembrane region" description="Helical" evidence="1">
    <location>
        <begin position="120"/>
        <end position="142"/>
    </location>
</feature>
<dbReference type="InterPro" id="IPR002798">
    <property type="entry name" value="SpoIIM-like"/>
</dbReference>
<keyword evidence="3" id="KW-1185">Reference proteome</keyword>
<dbReference type="Pfam" id="PF01944">
    <property type="entry name" value="SpoIIM"/>
    <property type="match status" value="1"/>
</dbReference>
<reference evidence="3" key="1">
    <citation type="submission" date="2016-10" db="EMBL/GenBank/DDBJ databases">
        <authorList>
            <person name="Varghese N."/>
            <person name="Submissions S."/>
        </authorList>
    </citation>
    <scope>NUCLEOTIDE SEQUENCE [LARGE SCALE GENOMIC DNA]</scope>
    <source>
        <strain evidence="3">ATCC 700689</strain>
    </source>
</reference>
<dbReference type="EMBL" id="FNCO01000012">
    <property type="protein sequence ID" value="SDI31635.1"/>
    <property type="molecule type" value="Genomic_DNA"/>
</dbReference>
<accession>A0A1G8JKB0</accession>
<feature type="transmembrane region" description="Helical" evidence="1">
    <location>
        <begin position="287"/>
        <end position="305"/>
    </location>
</feature>
<dbReference type="PANTHER" id="PTHR35337">
    <property type="entry name" value="SLR1478 PROTEIN"/>
    <property type="match status" value="1"/>
</dbReference>
<gene>
    <name evidence="2" type="ORF">SAMN05216605_11281</name>
</gene>
<feature type="transmembrane region" description="Helical" evidence="1">
    <location>
        <begin position="248"/>
        <end position="266"/>
    </location>
</feature>
<dbReference type="AlphaFoldDB" id="A0A1G8JKB0"/>
<feature type="transmembrane region" description="Helical" evidence="1">
    <location>
        <begin position="317"/>
        <end position="335"/>
    </location>
</feature>
<name>A0A1G8JKB0_9PSED</name>
<dbReference type="Proteomes" id="UP000182894">
    <property type="component" value="Unassembled WGS sequence"/>
</dbReference>
<keyword evidence="1" id="KW-1133">Transmembrane helix</keyword>
<evidence type="ECO:0000313" key="3">
    <source>
        <dbReference type="Proteomes" id="UP000182894"/>
    </source>
</evidence>
<protein>
    <submittedName>
        <fullName evidence="2">Uncharacterized membrane protein SpoIIM, required for sporulation</fullName>
    </submittedName>
</protein>
<feature type="transmembrane region" description="Helical" evidence="1">
    <location>
        <begin position="184"/>
        <end position="205"/>
    </location>
</feature>